<dbReference type="HOGENOM" id="CLU_403064_0_0_1"/>
<proteinExistence type="inferred from homology"/>
<keyword evidence="7" id="KW-1185">Reference proteome</keyword>
<dbReference type="InterPro" id="IPR044925">
    <property type="entry name" value="His-Me_finger_sf"/>
</dbReference>
<dbReference type="GeneID" id="17282329"/>
<dbReference type="InterPro" id="IPR044929">
    <property type="entry name" value="DNA/RNA_non-sp_Endonuclease_sf"/>
</dbReference>
<dbReference type="Gene3D" id="3.40.570.10">
    <property type="entry name" value="Extracellular Endonuclease, subunit A"/>
    <property type="match status" value="1"/>
</dbReference>
<dbReference type="KEGG" id="ehx:EMIHUDRAFT_467127"/>
<dbReference type="GO" id="GO:0005634">
    <property type="term" value="C:nucleus"/>
    <property type="evidence" value="ECO:0007669"/>
    <property type="project" value="TreeGrafter"/>
</dbReference>
<dbReference type="STRING" id="2903.R1FU97"/>
<dbReference type="SUPFAM" id="SSF52087">
    <property type="entry name" value="CRAL/TRIO domain"/>
    <property type="match status" value="1"/>
</dbReference>
<dbReference type="InterPro" id="IPR001604">
    <property type="entry name" value="Endo_G_ENPP1-like_dom"/>
</dbReference>
<evidence type="ECO:0000256" key="4">
    <source>
        <dbReference type="SAM" id="MobiDB-lite"/>
    </source>
</evidence>
<evidence type="ECO:0000313" key="7">
    <source>
        <dbReference type="Proteomes" id="UP000013827"/>
    </source>
</evidence>
<dbReference type="SMART" id="SM00892">
    <property type="entry name" value="Endonuclease_NS"/>
    <property type="match status" value="1"/>
</dbReference>
<feature type="binding site" evidence="3">
    <location>
        <position position="157"/>
    </location>
    <ligand>
        <name>Mg(2+)</name>
        <dbReference type="ChEBI" id="CHEBI:18420"/>
        <note>catalytic</note>
    </ligand>
</feature>
<dbReference type="GO" id="GO:0004521">
    <property type="term" value="F:RNA endonuclease activity"/>
    <property type="evidence" value="ECO:0007669"/>
    <property type="project" value="TreeGrafter"/>
</dbReference>
<dbReference type="GO" id="GO:0000014">
    <property type="term" value="F:single-stranded DNA endodeoxyribonuclease activity"/>
    <property type="evidence" value="ECO:0007669"/>
    <property type="project" value="TreeGrafter"/>
</dbReference>
<dbReference type="GO" id="GO:0005743">
    <property type="term" value="C:mitochondrial inner membrane"/>
    <property type="evidence" value="ECO:0007669"/>
    <property type="project" value="TreeGrafter"/>
</dbReference>
<dbReference type="GO" id="GO:0046872">
    <property type="term" value="F:metal ion binding"/>
    <property type="evidence" value="ECO:0007669"/>
    <property type="project" value="UniProtKB-KW"/>
</dbReference>
<organism evidence="6 7">
    <name type="scientific">Emiliania huxleyi (strain CCMP1516)</name>
    <dbReference type="NCBI Taxonomy" id="280463"/>
    <lineage>
        <taxon>Eukaryota</taxon>
        <taxon>Haptista</taxon>
        <taxon>Haptophyta</taxon>
        <taxon>Prymnesiophyceae</taxon>
        <taxon>Isochrysidales</taxon>
        <taxon>Noelaerhabdaceae</taxon>
        <taxon>Emiliania</taxon>
    </lineage>
</organism>
<dbReference type="PANTHER" id="PTHR13966">
    <property type="entry name" value="ENDONUCLEASE RELATED"/>
    <property type="match status" value="1"/>
</dbReference>
<dbReference type="eggNOG" id="KOG3721">
    <property type="taxonomic scope" value="Eukaryota"/>
</dbReference>
<dbReference type="PaxDb" id="2903-EOD37059"/>
<feature type="compositionally biased region" description="Low complexity" evidence="4">
    <location>
        <begin position="208"/>
        <end position="238"/>
    </location>
</feature>
<dbReference type="Proteomes" id="UP000013827">
    <property type="component" value="Unassembled WGS sequence"/>
</dbReference>
<name>A0A0D3KMS4_EMIH1</name>
<sequence length="683" mass="72353">MQRLAAAGFTAAGAVGGAAAAVLFGGASRPSKEEEPPPSPAALARRFCPYGLPSDEHVVVKQGYASSINFRLRIPNWVAEHYSRDQSDADGVDRKHSKFRADESVPADFRATNDDYRGSRLSRGHMAPAGAHKQSQEALDETFLLSANILPQELSNNGSDWLRLERWSRGLLKEYSDVYVVSGALAPAHQPAARPPPSPWHCRPLFLPDDSSAASDAPPPAAASAAAAASASPAVDASAARRRPGPRRRRVAYDVIGPHEVAVPTHLFKVRGHPDIDEFAVPLADVERASGLTLFEELGAARHSATEIRPLCGAGAAARCGRGAMDGRIAGWKLLGHLKLAGDCSALEEAWGAVPPKTEAFGLMRRTYEDRSGTMACPLAEKRERRGDMTAVCGEDRNDLLFSSTHFCGLPLFVTWAFRLVKPFMRRETYEAMVLKPSFSHLSAHITPENMLPRWGGTFEFDLDTDWRAKEEGIDVASLCARGEGRAFDTKAAAAAQAAAFAAAQGEDGAAGSGGGDGGGGGITAPEMIAAGSVARKGVVSKRGSGRGLFSTVRWKRKLLVLNPQALCYFDGTDEADTTNKLDDAAGPVGDGPSHQFVVHVAAKDFLFGVDSSADADEWVSAVQTAISSPPISTPPEEAIARIKPSSSSPDGDDDDLAVDVAAVRCAPPVCDWPAGVFTTSAL</sequence>
<dbReference type="GO" id="GO:0003676">
    <property type="term" value="F:nucleic acid binding"/>
    <property type="evidence" value="ECO:0007669"/>
    <property type="project" value="InterPro"/>
</dbReference>
<dbReference type="Pfam" id="PF01223">
    <property type="entry name" value="Endonuclease_NS"/>
    <property type="match status" value="1"/>
</dbReference>
<evidence type="ECO:0000256" key="2">
    <source>
        <dbReference type="PIRSR" id="PIRSR640255-1"/>
    </source>
</evidence>
<comment type="similarity">
    <text evidence="1">Belongs to the DNA/RNA non-specific endonuclease family.</text>
</comment>
<dbReference type="InterPro" id="IPR001849">
    <property type="entry name" value="PH_domain"/>
</dbReference>
<dbReference type="InterPro" id="IPR011993">
    <property type="entry name" value="PH-like_dom_sf"/>
</dbReference>
<evidence type="ECO:0000259" key="5">
    <source>
        <dbReference type="PROSITE" id="PS50003"/>
    </source>
</evidence>
<evidence type="ECO:0000313" key="6">
    <source>
        <dbReference type="EnsemblProtists" id="EOD37059"/>
    </source>
</evidence>
<dbReference type="InterPro" id="IPR036865">
    <property type="entry name" value="CRAL-TRIO_dom_sf"/>
</dbReference>
<dbReference type="Gene3D" id="3.40.525.10">
    <property type="entry name" value="CRAL-TRIO lipid binding domain"/>
    <property type="match status" value="1"/>
</dbReference>
<dbReference type="SMART" id="SM00233">
    <property type="entry name" value="PH"/>
    <property type="match status" value="1"/>
</dbReference>
<keyword evidence="3" id="KW-0479">Metal-binding</keyword>
<dbReference type="InterPro" id="IPR040255">
    <property type="entry name" value="Non-specific_endonuclease"/>
</dbReference>
<dbReference type="CDD" id="cd00091">
    <property type="entry name" value="NUC"/>
    <property type="match status" value="1"/>
</dbReference>
<dbReference type="InterPro" id="IPR020821">
    <property type="entry name" value="ENPP1-3/EXOG-like_nuc-like"/>
</dbReference>
<feature type="compositionally biased region" description="Basic residues" evidence="4">
    <location>
        <begin position="240"/>
        <end position="249"/>
    </location>
</feature>
<evidence type="ECO:0000256" key="1">
    <source>
        <dbReference type="ARBA" id="ARBA00010052"/>
    </source>
</evidence>
<evidence type="ECO:0000256" key="3">
    <source>
        <dbReference type="PIRSR" id="PIRSR640255-2"/>
    </source>
</evidence>
<dbReference type="Gene3D" id="2.30.29.30">
    <property type="entry name" value="Pleckstrin-homology domain (PH domain)/Phosphotyrosine-binding domain (PTB)"/>
    <property type="match status" value="1"/>
</dbReference>
<dbReference type="SUPFAM" id="SSF50729">
    <property type="entry name" value="PH domain-like"/>
    <property type="match status" value="1"/>
</dbReference>
<dbReference type="PROSITE" id="PS50003">
    <property type="entry name" value="PH_DOMAIN"/>
    <property type="match status" value="1"/>
</dbReference>
<feature type="region of interest" description="Disordered" evidence="4">
    <location>
        <begin position="188"/>
        <end position="249"/>
    </location>
</feature>
<dbReference type="PANTHER" id="PTHR13966:SF5">
    <property type="entry name" value="ENDONUCLEASE G, MITOCHONDRIAL"/>
    <property type="match status" value="1"/>
</dbReference>
<reference evidence="7" key="1">
    <citation type="journal article" date="2013" name="Nature">
        <title>Pan genome of the phytoplankton Emiliania underpins its global distribution.</title>
        <authorList>
            <person name="Read B.A."/>
            <person name="Kegel J."/>
            <person name="Klute M.J."/>
            <person name="Kuo A."/>
            <person name="Lefebvre S.C."/>
            <person name="Maumus F."/>
            <person name="Mayer C."/>
            <person name="Miller J."/>
            <person name="Monier A."/>
            <person name="Salamov A."/>
            <person name="Young J."/>
            <person name="Aguilar M."/>
            <person name="Claverie J.M."/>
            <person name="Frickenhaus S."/>
            <person name="Gonzalez K."/>
            <person name="Herman E.K."/>
            <person name="Lin Y.C."/>
            <person name="Napier J."/>
            <person name="Ogata H."/>
            <person name="Sarno A.F."/>
            <person name="Shmutz J."/>
            <person name="Schroeder D."/>
            <person name="de Vargas C."/>
            <person name="Verret F."/>
            <person name="von Dassow P."/>
            <person name="Valentin K."/>
            <person name="Van de Peer Y."/>
            <person name="Wheeler G."/>
            <person name="Dacks J.B."/>
            <person name="Delwiche C.F."/>
            <person name="Dyhrman S.T."/>
            <person name="Glockner G."/>
            <person name="John U."/>
            <person name="Richards T."/>
            <person name="Worden A.Z."/>
            <person name="Zhang X."/>
            <person name="Grigoriev I.V."/>
            <person name="Allen A.E."/>
            <person name="Bidle K."/>
            <person name="Borodovsky M."/>
            <person name="Bowler C."/>
            <person name="Brownlee C."/>
            <person name="Cock J.M."/>
            <person name="Elias M."/>
            <person name="Gladyshev V.N."/>
            <person name="Groth M."/>
            <person name="Guda C."/>
            <person name="Hadaegh A."/>
            <person name="Iglesias-Rodriguez M.D."/>
            <person name="Jenkins J."/>
            <person name="Jones B.M."/>
            <person name="Lawson T."/>
            <person name="Leese F."/>
            <person name="Lindquist E."/>
            <person name="Lobanov A."/>
            <person name="Lomsadze A."/>
            <person name="Malik S.B."/>
            <person name="Marsh M.E."/>
            <person name="Mackinder L."/>
            <person name="Mock T."/>
            <person name="Mueller-Roeber B."/>
            <person name="Pagarete A."/>
            <person name="Parker M."/>
            <person name="Probert I."/>
            <person name="Quesneville H."/>
            <person name="Raines C."/>
            <person name="Rensing S.A."/>
            <person name="Riano-Pachon D.M."/>
            <person name="Richier S."/>
            <person name="Rokitta S."/>
            <person name="Shiraiwa Y."/>
            <person name="Soanes D.M."/>
            <person name="van der Giezen M."/>
            <person name="Wahlund T.M."/>
            <person name="Williams B."/>
            <person name="Wilson W."/>
            <person name="Wolfe G."/>
            <person name="Wurch L.L."/>
        </authorList>
    </citation>
    <scope>NUCLEOTIDE SEQUENCE</scope>
</reference>
<feature type="active site" description="Proton acceptor" evidence="2">
    <location>
        <position position="125"/>
    </location>
</feature>
<feature type="domain" description="PH" evidence="5">
    <location>
        <begin position="533"/>
        <end position="628"/>
    </location>
</feature>
<protein>
    <recommendedName>
        <fullName evidence="5">PH domain-containing protein</fullName>
    </recommendedName>
</protein>
<dbReference type="AlphaFoldDB" id="A0A0D3KMS4"/>
<dbReference type="RefSeq" id="XP_005789488.1">
    <property type="nucleotide sequence ID" value="XM_005789431.1"/>
</dbReference>
<dbReference type="EnsemblProtists" id="EOD37059">
    <property type="protein sequence ID" value="EOD37059"/>
    <property type="gene ID" value="EMIHUDRAFT_467127"/>
</dbReference>
<dbReference type="SMART" id="SM00477">
    <property type="entry name" value="NUC"/>
    <property type="match status" value="1"/>
</dbReference>
<reference evidence="6" key="2">
    <citation type="submission" date="2024-10" db="UniProtKB">
        <authorList>
            <consortium name="EnsemblProtists"/>
        </authorList>
    </citation>
    <scope>IDENTIFICATION</scope>
</reference>
<dbReference type="SUPFAM" id="SSF54060">
    <property type="entry name" value="His-Me finger endonucleases"/>
    <property type="match status" value="1"/>
</dbReference>
<accession>A0A0D3KMS4</accession>